<protein>
    <submittedName>
        <fullName evidence="4">Cytochrome P450 2J5</fullName>
    </submittedName>
</protein>
<evidence type="ECO:0000313" key="5">
    <source>
        <dbReference type="Proteomes" id="UP000314294"/>
    </source>
</evidence>
<gene>
    <name evidence="4" type="primary">Cyp2j5_0</name>
    <name evidence="4" type="ORF">EYF80_046434</name>
</gene>
<dbReference type="InterPro" id="IPR036396">
    <property type="entry name" value="Cyt_P450_sf"/>
</dbReference>
<dbReference type="GO" id="GO:0006082">
    <property type="term" value="P:organic acid metabolic process"/>
    <property type="evidence" value="ECO:0007669"/>
    <property type="project" value="TreeGrafter"/>
</dbReference>
<dbReference type="PANTHER" id="PTHR24300:SF327">
    <property type="entry name" value="CYTOCHROME P450 2F2-RELATED"/>
    <property type="match status" value="1"/>
</dbReference>
<keyword evidence="2" id="KW-0479">Metal-binding</keyword>
<evidence type="ECO:0000256" key="1">
    <source>
        <dbReference type="ARBA" id="ARBA00010617"/>
    </source>
</evidence>
<dbReference type="GO" id="GO:0006805">
    <property type="term" value="P:xenobiotic metabolic process"/>
    <property type="evidence" value="ECO:0007669"/>
    <property type="project" value="TreeGrafter"/>
</dbReference>
<comment type="similarity">
    <text evidence="1">Belongs to the cytochrome P450 family.</text>
</comment>
<dbReference type="GO" id="GO:0016712">
    <property type="term" value="F:oxidoreductase activity, acting on paired donors, with incorporation or reduction of molecular oxygen, reduced flavin or flavoprotein as one donor, and incorporation of one atom of oxygen"/>
    <property type="evidence" value="ECO:0007669"/>
    <property type="project" value="TreeGrafter"/>
</dbReference>
<dbReference type="Proteomes" id="UP000314294">
    <property type="component" value="Unassembled WGS sequence"/>
</dbReference>
<evidence type="ECO:0000256" key="3">
    <source>
        <dbReference type="ARBA" id="ARBA00023004"/>
    </source>
</evidence>
<keyword evidence="5" id="KW-1185">Reference proteome</keyword>
<dbReference type="InterPro" id="IPR001128">
    <property type="entry name" value="Cyt_P450"/>
</dbReference>
<name>A0A4Z2FQD7_9TELE</name>
<dbReference type="GO" id="GO:0005737">
    <property type="term" value="C:cytoplasm"/>
    <property type="evidence" value="ECO:0007669"/>
    <property type="project" value="TreeGrafter"/>
</dbReference>
<dbReference type="GO" id="GO:0005506">
    <property type="term" value="F:iron ion binding"/>
    <property type="evidence" value="ECO:0007669"/>
    <property type="project" value="InterPro"/>
</dbReference>
<dbReference type="Gene3D" id="1.10.630.10">
    <property type="entry name" value="Cytochrome P450"/>
    <property type="match status" value="1"/>
</dbReference>
<dbReference type="OrthoDB" id="2789670at2759"/>
<dbReference type="GO" id="GO:0020037">
    <property type="term" value="F:heme binding"/>
    <property type="evidence" value="ECO:0007669"/>
    <property type="project" value="InterPro"/>
</dbReference>
<accession>A0A4Z2FQD7</accession>
<sequence>MERSILEEIHGIVQLLEQSVGKTMNPNKLFHNAASNIICQVLFARRFDYEDEFMKFFVGLFQETSKIINGRWGMIYDAVPIVRNLPLPFQKAFKMFKDAHQIRLKVLAENKKTRVPGKPRHFIDSYLDELDKV</sequence>
<dbReference type="InterPro" id="IPR050182">
    <property type="entry name" value="Cytochrome_P450_fam2"/>
</dbReference>
<dbReference type="AlphaFoldDB" id="A0A4Z2FQD7"/>
<reference evidence="4 5" key="1">
    <citation type="submission" date="2019-03" db="EMBL/GenBank/DDBJ databases">
        <title>First draft genome of Liparis tanakae, snailfish: a comprehensive survey of snailfish specific genes.</title>
        <authorList>
            <person name="Kim W."/>
            <person name="Song I."/>
            <person name="Jeong J.-H."/>
            <person name="Kim D."/>
            <person name="Kim S."/>
            <person name="Ryu S."/>
            <person name="Song J.Y."/>
            <person name="Lee S.K."/>
        </authorList>
    </citation>
    <scope>NUCLEOTIDE SEQUENCE [LARGE SCALE GENOMIC DNA]</scope>
    <source>
        <tissue evidence="4">Muscle</tissue>
    </source>
</reference>
<dbReference type="EMBL" id="SRLO01000971">
    <property type="protein sequence ID" value="TNN43369.1"/>
    <property type="molecule type" value="Genomic_DNA"/>
</dbReference>
<dbReference type="SUPFAM" id="SSF48264">
    <property type="entry name" value="Cytochrome P450"/>
    <property type="match status" value="1"/>
</dbReference>
<proteinExistence type="inferred from homology"/>
<comment type="caution">
    <text evidence="4">The sequence shown here is derived from an EMBL/GenBank/DDBJ whole genome shotgun (WGS) entry which is preliminary data.</text>
</comment>
<dbReference type="Pfam" id="PF00067">
    <property type="entry name" value="p450"/>
    <property type="match status" value="1"/>
</dbReference>
<evidence type="ECO:0000256" key="2">
    <source>
        <dbReference type="ARBA" id="ARBA00022723"/>
    </source>
</evidence>
<organism evidence="4 5">
    <name type="scientific">Liparis tanakae</name>
    <name type="common">Tanaka's snailfish</name>
    <dbReference type="NCBI Taxonomy" id="230148"/>
    <lineage>
        <taxon>Eukaryota</taxon>
        <taxon>Metazoa</taxon>
        <taxon>Chordata</taxon>
        <taxon>Craniata</taxon>
        <taxon>Vertebrata</taxon>
        <taxon>Euteleostomi</taxon>
        <taxon>Actinopterygii</taxon>
        <taxon>Neopterygii</taxon>
        <taxon>Teleostei</taxon>
        <taxon>Neoteleostei</taxon>
        <taxon>Acanthomorphata</taxon>
        <taxon>Eupercaria</taxon>
        <taxon>Perciformes</taxon>
        <taxon>Cottioidei</taxon>
        <taxon>Cottales</taxon>
        <taxon>Liparidae</taxon>
        <taxon>Liparis</taxon>
    </lineage>
</organism>
<keyword evidence="3" id="KW-0408">Iron</keyword>
<dbReference type="PANTHER" id="PTHR24300">
    <property type="entry name" value="CYTOCHROME P450 508A4-RELATED"/>
    <property type="match status" value="1"/>
</dbReference>
<evidence type="ECO:0000313" key="4">
    <source>
        <dbReference type="EMBL" id="TNN43369.1"/>
    </source>
</evidence>